<feature type="transmembrane region" description="Helical" evidence="1">
    <location>
        <begin position="16"/>
        <end position="33"/>
    </location>
</feature>
<accession>A0A6C7E1S5</accession>
<sequence length="114" mass="12148">MSTMGVVVSVTDLTTQAGWMAALAIAALVFAGWRKNARAVPRTPRAEPKVLRPRVPIGIAEATVPLYKRPNIFRRIWAAAASLGIAVVMGAVFAIIVAFSAAYIVITLTDLLKS</sequence>
<organism evidence="2 3">
    <name type="scientific">Ilumatobacter coccineus (strain NBRC 103263 / KCTC 29153 / YM16-304)</name>
    <dbReference type="NCBI Taxonomy" id="1313172"/>
    <lineage>
        <taxon>Bacteria</taxon>
        <taxon>Bacillati</taxon>
        <taxon>Actinomycetota</taxon>
        <taxon>Acidimicrobiia</taxon>
        <taxon>Acidimicrobiales</taxon>
        <taxon>Ilumatobacteraceae</taxon>
        <taxon>Ilumatobacter</taxon>
    </lineage>
</organism>
<dbReference type="KEGG" id="aym:YM304_05070"/>
<gene>
    <name evidence="2" type="ORF">YM304_05070</name>
</gene>
<dbReference type="AlphaFoldDB" id="A0A6C7E1S5"/>
<feature type="transmembrane region" description="Helical" evidence="1">
    <location>
        <begin position="76"/>
        <end position="106"/>
    </location>
</feature>
<keyword evidence="1" id="KW-0812">Transmembrane</keyword>
<proteinExistence type="predicted"/>
<evidence type="ECO:0000256" key="1">
    <source>
        <dbReference type="SAM" id="Phobius"/>
    </source>
</evidence>
<dbReference type="Proteomes" id="UP000011863">
    <property type="component" value="Chromosome"/>
</dbReference>
<dbReference type="EMBL" id="AP012057">
    <property type="protein sequence ID" value="BAN00821.1"/>
    <property type="molecule type" value="Genomic_DNA"/>
</dbReference>
<keyword evidence="1" id="KW-1133">Transmembrane helix</keyword>
<reference evidence="2 3" key="1">
    <citation type="journal article" date="2013" name="Int. J. Syst. Evol. Microbiol.">
        <title>Ilumatobacter nonamiense sp. nov. and Ilumatobacter coccineum sp. nov., isolated from seashore sand.</title>
        <authorList>
            <person name="Matsumoto A."/>
            <person name="Kasai H."/>
            <person name="Matsuo Y."/>
            <person name="Shizuri Y."/>
            <person name="Ichikawa N."/>
            <person name="Fujita N."/>
            <person name="Omura S."/>
            <person name="Takahashi Y."/>
        </authorList>
    </citation>
    <scope>NUCLEOTIDE SEQUENCE [LARGE SCALE GENOMIC DNA]</scope>
    <source>
        <strain evidence="3">NBRC 103263 / KCTC 29153 / YM16-304</strain>
    </source>
</reference>
<evidence type="ECO:0000313" key="2">
    <source>
        <dbReference type="EMBL" id="BAN00821.1"/>
    </source>
</evidence>
<keyword evidence="1" id="KW-0472">Membrane</keyword>
<evidence type="ECO:0000313" key="3">
    <source>
        <dbReference type="Proteomes" id="UP000011863"/>
    </source>
</evidence>
<name>A0A6C7E1S5_ILUCY</name>
<keyword evidence="3" id="KW-1185">Reference proteome</keyword>
<protein>
    <submittedName>
        <fullName evidence="2">Uncharacterized protein</fullName>
    </submittedName>
</protein>